<sequence length="366" mass="42319">MVELDRYIDYLYPKIITQHHSTDHYIQFWNGSRIWYTGLGDDTRGLASQMGTTIGWFFIDQVEECSEMHFNNLLGRLSLNLKDIKLKYFLTANPMPGWVKMRFIESHPDDFIYIPSLPKDNPYLPENYEEELRAIYPDEIVKAWLDGDWDVMEGGNFLFPYAQIRAAVNRELIVNHIQDSIDNQTLPNWAGVDISREGDDSSVFTVRQGGKVIYTDSWGKTDLMESTGIILQKIERFNIDPKNVNLDAVALGAGIYDRLREQKVYINGIIAGGEPMDKEHYVNSRAEMYDNLRKRFEAGAISIPDDQDLIAQLSSIRFKIASDKKLQIVSKEEMKRTYHLKSPDKSDSLALAFYEPIQRNPSIRWL</sequence>
<proteinExistence type="predicted"/>
<dbReference type="EMBL" id="MT142537">
    <property type="protein sequence ID" value="QJA84845.1"/>
    <property type="molecule type" value="Genomic_DNA"/>
</dbReference>
<reference evidence="2" key="1">
    <citation type="submission" date="2020-03" db="EMBL/GenBank/DDBJ databases">
        <title>The deep terrestrial virosphere.</title>
        <authorList>
            <person name="Holmfeldt K."/>
            <person name="Nilsson E."/>
            <person name="Simone D."/>
            <person name="Lopez-Fernandez M."/>
            <person name="Wu X."/>
            <person name="de Brujin I."/>
            <person name="Lundin D."/>
            <person name="Andersson A."/>
            <person name="Bertilsson S."/>
            <person name="Dopson M."/>
        </authorList>
    </citation>
    <scope>NUCLEOTIDE SEQUENCE</scope>
    <source>
        <strain evidence="2">MM415A02550</strain>
        <strain evidence="3">MM415B02340</strain>
    </source>
</reference>
<organism evidence="2">
    <name type="scientific">viral metagenome</name>
    <dbReference type="NCBI Taxonomy" id="1070528"/>
    <lineage>
        <taxon>unclassified sequences</taxon>
        <taxon>metagenomes</taxon>
        <taxon>organismal metagenomes</taxon>
    </lineage>
</organism>
<accession>A0A6M3JSI1</accession>
<dbReference type="InterPro" id="IPR027417">
    <property type="entry name" value="P-loop_NTPase"/>
</dbReference>
<dbReference type="Pfam" id="PF04466">
    <property type="entry name" value="Terminase_3"/>
    <property type="match status" value="1"/>
</dbReference>
<gene>
    <name evidence="2" type="ORF">MM415A02550_0006</name>
    <name evidence="3" type="ORF">MM415B02340_0005</name>
</gene>
<protein>
    <submittedName>
        <fullName evidence="2">Putative terminase</fullName>
    </submittedName>
</protein>
<name>A0A6M3JSI1_9ZZZZ</name>
<dbReference type="InterPro" id="IPR035412">
    <property type="entry name" value="Terminase_L_N"/>
</dbReference>
<evidence type="ECO:0000259" key="1">
    <source>
        <dbReference type="Pfam" id="PF04466"/>
    </source>
</evidence>
<dbReference type="AlphaFoldDB" id="A0A6M3JSI1"/>
<evidence type="ECO:0000313" key="3">
    <source>
        <dbReference type="EMBL" id="QJA84845.1"/>
    </source>
</evidence>
<evidence type="ECO:0000313" key="2">
    <source>
        <dbReference type="EMBL" id="QJA72946.1"/>
    </source>
</evidence>
<dbReference type="Gene3D" id="3.30.420.240">
    <property type="match status" value="1"/>
</dbReference>
<feature type="domain" description="Phage terminase large subunit N-terminal" evidence="1">
    <location>
        <begin position="20"/>
        <end position="133"/>
    </location>
</feature>
<dbReference type="Gene3D" id="3.40.50.300">
    <property type="entry name" value="P-loop containing nucleotide triphosphate hydrolases"/>
    <property type="match status" value="1"/>
</dbReference>
<dbReference type="EMBL" id="MT141990">
    <property type="protein sequence ID" value="QJA72946.1"/>
    <property type="molecule type" value="Genomic_DNA"/>
</dbReference>